<sequence length="120" mass="13282">MENMLKMINSHHRTIDILSLLPLTIVPNSRTTTHSCRTSAASLLPSNDHLLRQASTTLSSSVHLFRRHPRTRKLTEQLEKSAAPSFHSSPSTIAMGELTPPVDIIISVQCMSSDIVLSRL</sequence>
<dbReference type="Proteomes" id="UP000823775">
    <property type="component" value="Unassembled WGS sequence"/>
</dbReference>
<gene>
    <name evidence="1" type="ORF">HAX54_048391</name>
</gene>
<proteinExistence type="predicted"/>
<evidence type="ECO:0000313" key="1">
    <source>
        <dbReference type="EMBL" id="MCE3050897.1"/>
    </source>
</evidence>
<organism evidence="1 2">
    <name type="scientific">Datura stramonium</name>
    <name type="common">Jimsonweed</name>
    <name type="synonym">Common thornapple</name>
    <dbReference type="NCBI Taxonomy" id="4076"/>
    <lineage>
        <taxon>Eukaryota</taxon>
        <taxon>Viridiplantae</taxon>
        <taxon>Streptophyta</taxon>
        <taxon>Embryophyta</taxon>
        <taxon>Tracheophyta</taxon>
        <taxon>Spermatophyta</taxon>
        <taxon>Magnoliopsida</taxon>
        <taxon>eudicotyledons</taxon>
        <taxon>Gunneridae</taxon>
        <taxon>Pentapetalae</taxon>
        <taxon>asterids</taxon>
        <taxon>lamiids</taxon>
        <taxon>Solanales</taxon>
        <taxon>Solanaceae</taxon>
        <taxon>Solanoideae</taxon>
        <taxon>Datureae</taxon>
        <taxon>Datura</taxon>
    </lineage>
</organism>
<reference evidence="1 2" key="1">
    <citation type="journal article" date="2021" name="BMC Genomics">
        <title>Datura genome reveals duplications of psychoactive alkaloid biosynthetic genes and high mutation rate following tissue culture.</title>
        <authorList>
            <person name="Rajewski A."/>
            <person name="Carter-House D."/>
            <person name="Stajich J."/>
            <person name="Litt A."/>
        </authorList>
    </citation>
    <scope>NUCLEOTIDE SEQUENCE [LARGE SCALE GENOMIC DNA]</scope>
    <source>
        <strain evidence="1">AR-01</strain>
    </source>
</reference>
<evidence type="ECO:0000313" key="2">
    <source>
        <dbReference type="Proteomes" id="UP000823775"/>
    </source>
</evidence>
<accession>A0ABS8WN11</accession>
<comment type="caution">
    <text evidence="1">The sequence shown here is derived from an EMBL/GenBank/DDBJ whole genome shotgun (WGS) entry which is preliminary data.</text>
</comment>
<protein>
    <submittedName>
        <fullName evidence="1">Uncharacterized protein</fullName>
    </submittedName>
</protein>
<name>A0ABS8WN11_DATST</name>
<dbReference type="EMBL" id="JACEIK010007987">
    <property type="protein sequence ID" value="MCE3050897.1"/>
    <property type="molecule type" value="Genomic_DNA"/>
</dbReference>
<keyword evidence="2" id="KW-1185">Reference proteome</keyword>